<dbReference type="PANTHER" id="PTHR40394">
    <property type="entry name" value="LIPOPROTEIN-RELATED"/>
    <property type="match status" value="1"/>
</dbReference>
<keyword evidence="2 4" id="KW-0479">Metal-binding</keyword>
<dbReference type="OrthoDB" id="9796771at2"/>
<dbReference type="GO" id="GO:0046872">
    <property type="term" value="F:metal ion binding"/>
    <property type="evidence" value="ECO:0007669"/>
    <property type="project" value="UniProtKB-KW"/>
</dbReference>
<dbReference type="GO" id="GO:0009055">
    <property type="term" value="F:electron transfer activity"/>
    <property type="evidence" value="ECO:0007669"/>
    <property type="project" value="InterPro"/>
</dbReference>
<protein>
    <submittedName>
        <fullName evidence="8">Cytochrome C</fullName>
    </submittedName>
</protein>
<evidence type="ECO:0000256" key="2">
    <source>
        <dbReference type="ARBA" id="ARBA00022723"/>
    </source>
</evidence>
<reference evidence="8 9" key="1">
    <citation type="submission" date="2016-11" db="EMBL/GenBank/DDBJ databases">
        <title>Trade-off between light-utilization and light-protection in marine flavobacteria.</title>
        <authorList>
            <person name="Kumagai Y."/>
        </authorList>
    </citation>
    <scope>NUCLEOTIDE SEQUENCE [LARGE SCALE GENOMIC DNA]</scope>
    <source>
        <strain evidence="8 9">NBRC 107741</strain>
    </source>
</reference>
<feature type="region of interest" description="Disordered" evidence="5">
    <location>
        <begin position="199"/>
        <end position="224"/>
    </location>
</feature>
<sequence length="224" mass="24864">MKNISLAIAAIASLTLVSCFDTAKPNYQYMPNMYEPVGYETYGEYGIFPNDQAAMLPAEGSIPRGWQPYDYKNTTADLELAKDELMNPLPVTEENLAKGKELYDIYCGVCHGDKGDGQGILMKNEVFLGIPSYADPGRKITDGGVYHVQMYGLNSMGSYASQTSEEERWQITHHVMNLKAALLGEPERVPMADVAEALSYLPSNDTEGEEGEEPHDEEHEDNNH</sequence>
<dbReference type="GO" id="GO:0020037">
    <property type="term" value="F:heme binding"/>
    <property type="evidence" value="ECO:0007669"/>
    <property type="project" value="InterPro"/>
</dbReference>
<evidence type="ECO:0000256" key="1">
    <source>
        <dbReference type="ARBA" id="ARBA00022617"/>
    </source>
</evidence>
<dbReference type="PROSITE" id="PS51257">
    <property type="entry name" value="PROKAR_LIPOPROTEIN"/>
    <property type="match status" value="1"/>
</dbReference>
<dbReference type="RefSeq" id="WP_104813090.1">
    <property type="nucleotide sequence ID" value="NZ_MQUB01000001.1"/>
</dbReference>
<dbReference type="AlphaFoldDB" id="A0A2S7KRE3"/>
<gene>
    <name evidence="8" type="ORF">BST85_09860</name>
</gene>
<evidence type="ECO:0000313" key="9">
    <source>
        <dbReference type="Proteomes" id="UP000239800"/>
    </source>
</evidence>
<evidence type="ECO:0000313" key="8">
    <source>
        <dbReference type="EMBL" id="PQB05158.1"/>
    </source>
</evidence>
<dbReference type="InterPro" id="IPR036909">
    <property type="entry name" value="Cyt_c-like_dom_sf"/>
</dbReference>
<proteinExistence type="predicted"/>
<dbReference type="InterPro" id="IPR009056">
    <property type="entry name" value="Cyt_c-like_dom"/>
</dbReference>
<evidence type="ECO:0000259" key="7">
    <source>
        <dbReference type="PROSITE" id="PS51007"/>
    </source>
</evidence>
<dbReference type="Gene3D" id="1.10.760.10">
    <property type="entry name" value="Cytochrome c-like domain"/>
    <property type="match status" value="1"/>
</dbReference>
<dbReference type="SUPFAM" id="SSF46626">
    <property type="entry name" value="Cytochrome c"/>
    <property type="match status" value="1"/>
</dbReference>
<feature type="chain" id="PRO_5015646859" evidence="6">
    <location>
        <begin position="24"/>
        <end position="224"/>
    </location>
</feature>
<name>A0A2S7KRE3_9FLAO</name>
<organism evidence="8 9">
    <name type="scientific">Aureitalea marina</name>
    <dbReference type="NCBI Taxonomy" id="930804"/>
    <lineage>
        <taxon>Bacteria</taxon>
        <taxon>Pseudomonadati</taxon>
        <taxon>Bacteroidota</taxon>
        <taxon>Flavobacteriia</taxon>
        <taxon>Flavobacteriales</taxon>
        <taxon>Flavobacteriaceae</taxon>
        <taxon>Aureitalea</taxon>
    </lineage>
</organism>
<accession>A0A2S7KRE3</accession>
<evidence type="ECO:0000256" key="3">
    <source>
        <dbReference type="ARBA" id="ARBA00023004"/>
    </source>
</evidence>
<dbReference type="EMBL" id="MQUB01000001">
    <property type="protein sequence ID" value="PQB05158.1"/>
    <property type="molecule type" value="Genomic_DNA"/>
</dbReference>
<feature type="compositionally biased region" description="Acidic residues" evidence="5">
    <location>
        <begin position="206"/>
        <end position="224"/>
    </location>
</feature>
<dbReference type="PANTHER" id="PTHR40394:SF2">
    <property type="entry name" value="QUINOL:CYTOCHROME C OXIDOREDUCTASE MEMBRANE PROTEIN"/>
    <property type="match status" value="1"/>
</dbReference>
<keyword evidence="9" id="KW-1185">Reference proteome</keyword>
<feature type="signal peptide" evidence="6">
    <location>
        <begin position="1"/>
        <end position="23"/>
    </location>
</feature>
<dbReference type="PROSITE" id="PS51007">
    <property type="entry name" value="CYTC"/>
    <property type="match status" value="1"/>
</dbReference>
<evidence type="ECO:0000256" key="5">
    <source>
        <dbReference type="SAM" id="MobiDB-lite"/>
    </source>
</evidence>
<dbReference type="Proteomes" id="UP000239800">
    <property type="component" value="Unassembled WGS sequence"/>
</dbReference>
<keyword evidence="1 4" id="KW-0349">Heme</keyword>
<evidence type="ECO:0000256" key="4">
    <source>
        <dbReference type="PROSITE-ProRule" id="PRU00433"/>
    </source>
</evidence>
<keyword evidence="3 4" id="KW-0408">Iron</keyword>
<evidence type="ECO:0000256" key="6">
    <source>
        <dbReference type="SAM" id="SignalP"/>
    </source>
</evidence>
<comment type="caution">
    <text evidence="8">The sequence shown here is derived from an EMBL/GenBank/DDBJ whole genome shotgun (WGS) entry which is preliminary data.</text>
</comment>
<keyword evidence="6" id="KW-0732">Signal</keyword>
<feature type="domain" description="Cytochrome c" evidence="7">
    <location>
        <begin position="94"/>
        <end position="205"/>
    </location>
</feature>
<dbReference type="Pfam" id="PF13442">
    <property type="entry name" value="Cytochrome_CBB3"/>
    <property type="match status" value="1"/>
</dbReference>